<name>A0A3D9ZIX9_9ACTN</name>
<protein>
    <submittedName>
        <fullName evidence="1">Uncharacterized protein</fullName>
    </submittedName>
</protein>
<evidence type="ECO:0000313" key="1">
    <source>
        <dbReference type="EMBL" id="REF95853.1"/>
    </source>
</evidence>
<organism evidence="1 2">
    <name type="scientific">Asanoa ferruginea</name>
    <dbReference type="NCBI Taxonomy" id="53367"/>
    <lineage>
        <taxon>Bacteria</taxon>
        <taxon>Bacillati</taxon>
        <taxon>Actinomycetota</taxon>
        <taxon>Actinomycetes</taxon>
        <taxon>Micromonosporales</taxon>
        <taxon>Micromonosporaceae</taxon>
        <taxon>Asanoa</taxon>
    </lineage>
</organism>
<gene>
    <name evidence="1" type="ORF">DFJ67_1816</name>
</gene>
<proteinExistence type="predicted"/>
<dbReference type="EMBL" id="QUMQ01000001">
    <property type="protein sequence ID" value="REF95853.1"/>
    <property type="molecule type" value="Genomic_DNA"/>
</dbReference>
<accession>A0A3D9ZIX9</accession>
<keyword evidence="2" id="KW-1185">Reference proteome</keyword>
<dbReference type="AlphaFoldDB" id="A0A3D9ZIX9"/>
<reference evidence="1 2" key="1">
    <citation type="submission" date="2018-08" db="EMBL/GenBank/DDBJ databases">
        <title>Sequencing the genomes of 1000 actinobacteria strains.</title>
        <authorList>
            <person name="Klenk H.-P."/>
        </authorList>
    </citation>
    <scope>NUCLEOTIDE SEQUENCE [LARGE SCALE GENOMIC DNA]</scope>
    <source>
        <strain evidence="1 2">DSM 44099</strain>
    </source>
</reference>
<dbReference type="Proteomes" id="UP000256913">
    <property type="component" value="Unassembled WGS sequence"/>
</dbReference>
<evidence type="ECO:0000313" key="2">
    <source>
        <dbReference type="Proteomes" id="UP000256913"/>
    </source>
</evidence>
<comment type="caution">
    <text evidence="1">The sequence shown here is derived from an EMBL/GenBank/DDBJ whole genome shotgun (WGS) entry which is preliminary data.</text>
</comment>
<sequence length="98" mass="10536">MIIGVVMLLVAVAGVTGWRWWHNRPPYPPEVLMATASLSLVDQATADAAFNPQAMQQAGAGDQIFLGRVAWAAPPKVLIALISVGPDGQVYWAQRLLN</sequence>